<keyword evidence="6 8" id="KW-0592">Phosphate transport</keyword>
<dbReference type="eggNOG" id="COG0704">
    <property type="taxonomic scope" value="Bacteria"/>
</dbReference>
<evidence type="ECO:0000313" key="10">
    <source>
        <dbReference type="EMBL" id="ADY60021.1"/>
    </source>
</evidence>
<feature type="domain" description="PhoU" evidence="9">
    <location>
        <begin position="120"/>
        <end position="204"/>
    </location>
</feature>
<feature type="domain" description="PhoU" evidence="9">
    <location>
        <begin position="17"/>
        <end position="103"/>
    </location>
</feature>
<dbReference type="PANTHER" id="PTHR42930:SF3">
    <property type="entry name" value="PHOSPHATE-SPECIFIC TRANSPORT SYSTEM ACCESSORY PROTEIN PHOU"/>
    <property type="match status" value="1"/>
</dbReference>
<protein>
    <recommendedName>
        <fullName evidence="8">Phosphate-specific transport system accessory protein PhoU</fullName>
    </recommendedName>
</protein>
<dbReference type="NCBIfam" id="TIGR02135">
    <property type="entry name" value="phoU_full"/>
    <property type="match status" value="1"/>
</dbReference>
<dbReference type="FunFam" id="1.20.58.220:FF:000004">
    <property type="entry name" value="Phosphate-specific transport system accessory protein PhoU"/>
    <property type="match status" value="1"/>
</dbReference>
<dbReference type="PIRSF" id="PIRSF003107">
    <property type="entry name" value="PhoU"/>
    <property type="match status" value="1"/>
</dbReference>
<comment type="subcellular location">
    <subcellularLocation>
        <location evidence="1 8">Cytoplasm</location>
    </subcellularLocation>
</comment>
<dbReference type="HOGENOM" id="CLU_078518_3_0_0"/>
<evidence type="ECO:0000256" key="1">
    <source>
        <dbReference type="ARBA" id="ARBA00004496"/>
    </source>
</evidence>
<keyword evidence="11" id="KW-1185">Reference proteome</keyword>
<dbReference type="GO" id="GO:0005737">
    <property type="term" value="C:cytoplasm"/>
    <property type="evidence" value="ECO:0007669"/>
    <property type="project" value="UniProtKB-SubCell"/>
</dbReference>
<evidence type="ECO:0000256" key="4">
    <source>
        <dbReference type="ARBA" id="ARBA00022448"/>
    </source>
</evidence>
<evidence type="ECO:0000256" key="6">
    <source>
        <dbReference type="ARBA" id="ARBA00022592"/>
    </source>
</evidence>
<dbReference type="InterPro" id="IPR038078">
    <property type="entry name" value="PhoU-like_sf"/>
</dbReference>
<sequence length="225" mass="25240">MSVHLIRDLDNLHRSLMSMCTMVEELIHSAVATLSTPDLEKARELAARDLEIDDYDVTIEEECLKILALHQPVATDLRRITAVMKISGELERVADLAVHIAERSSDLSSLGEMQIPSRVHDMAENAVNMLHESIDAYVNLDTSLARKVCQQDEVVDALNRQIIENITRIMARSPHLISPALHLFSASRHIERVADHATNIAEDVIYLVEGEIVRHRGQSDRKVAS</sequence>
<dbReference type="RefSeq" id="WP_013628745.1">
    <property type="nucleotide sequence ID" value="NC_015174.1"/>
</dbReference>
<dbReference type="OrthoDB" id="9814256at2"/>
<dbReference type="GO" id="GO:0045936">
    <property type="term" value="P:negative regulation of phosphate metabolic process"/>
    <property type="evidence" value="ECO:0007669"/>
    <property type="project" value="InterPro"/>
</dbReference>
<dbReference type="InterPro" id="IPR028366">
    <property type="entry name" value="PhoU"/>
</dbReference>
<dbReference type="Pfam" id="PF01895">
    <property type="entry name" value="PhoU"/>
    <property type="match status" value="2"/>
</dbReference>
<evidence type="ECO:0000313" key="11">
    <source>
        <dbReference type="Proteomes" id="UP000006860"/>
    </source>
</evidence>
<gene>
    <name evidence="10" type="ordered locus">Plabr_2420</name>
</gene>
<comment type="similarity">
    <text evidence="2 8">Belongs to the PhoU family.</text>
</comment>
<keyword evidence="5 8" id="KW-0963">Cytoplasm</keyword>
<dbReference type="GO" id="GO:0006817">
    <property type="term" value="P:phosphate ion transport"/>
    <property type="evidence" value="ECO:0007669"/>
    <property type="project" value="UniProtKB-KW"/>
</dbReference>
<evidence type="ECO:0000256" key="5">
    <source>
        <dbReference type="ARBA" id="ARBA00022490"/>
    </source>
</evidence>
<dbReference type="EMBL" id="CP002546">
    <property type="protein sequence ID" value="ADY60021.1"/>
    <property type="molecule type" value="Genomic_DNA"/>
</dbReference>
<name>F0SNU5_RUBBR</name>
<evidence type="ECO:0000256" key="7">
    <source>
        <dbReference type="ARBA" id="ARBA00056181"/>
    </source>
</evidence>
<reference evidence="11" key="1">
    <citation type="submission" date="2011-02" db="EMBL/GenBank/DDBJ databases">
        <title>The complete genome of Planctomyces brasiliensis DSM 5305.</title>
        <authorList>
            <person name="Lucas S."/>
            <person name="Copeland A."/>
            <person name="Lapidus A."/>
            <person name="Bruce D."/>
            <person name="Goodwin L."/>
            <person name="Pitluck S."/>
            <person name="Kyrpides N."/>
            <person name="Mavromatis K."/>
            <person name="Pagani I."/>
            <person name="Ivanova N."/>
            <person name="Ovchinnikova G."/>
            <person name="Lu M."/>
            <person name="Detter J.C."/>
            <person name="Han C."/>
            <person name="Land M."/>
            <person name="Hauser L."/>
            <person name="Markowitz V."/>
            <person name="Cheng J.-F."/>
            <person name="Hugenholtz P."/>
            <person name="Woyke T."/>
            <person name="Wu D."/>
            <person name="Tindall B."/>
            <person name="Pomrenke H.G."/>
            <person name="Brambilla E."/>
            <person name="Klenk H.-P."/>
            <person name="Eisen J.A."/>
        </authorList>
    </citation>
    <scope>NUCLEOTIDE SEQUENCE [LARGE SCALE GENOMIC DNA]</scope>
    <source>
        <strain evidence="11">ATCC 49424 / DSM 5305 / JCM 21570 / NBRC 103401 / IFAM 1448</strain>
    </source>
</reference>
<proteinExistence type="inferred from homology"/>
<dbReference type="Proteomes" id="UP000006860">
    <property type="component" value="Chromosome"/>
</dbReference>
<evidence type="ECO:0000256" key="2">
    <source>
        <dbReference type="ARBA" id="ARBA00008107"/>
    </source>
</evidence>
<keyword evidence="4 8" id="KW-0813">Transport</keyword>
<accession>F0SNU5</accession>
<dbReference type="KEGG" id="pbs:Plabr_2420"/>
<dbReference type="SUPFAM" id="SSF109755">
    <property type="entry name" value="PhoU-like"/>
    <property type="match status" value="1"/>
</dbReference>
<dbReference type="PANTHER" id="PTHR42930">
    <property type="entry name" value="PHOSPHATE-SPECIFIC TRANSPORT SYSTEM ACCESSORY PROTEIN PHOU"/>
    <property type="match status" value="1"/>
</dbReference>
<comment type="subunit">
    <text evidence="3 8">Homodimer.</text>
</comment>
<dbReference type="GO" id="GO:0030643">
    <property type="term" value="P:intracellular phosphate ion homeostasis"/>
    <property type="evidence" value="ECO:0007669"/>
    <property type="project" value="InterPro"/>
</dbReference>
<dbReference type="AlphaFoldDB" id="F0SNU5"/>
<dbReference type="Gene3D" id="1.20.58.220">
    <property type="entry name" value="Phosphate transport system protein phou homolog 2, domain 2"/>
    <property type="match status" value="1"/>
</dbReference>
<dbReference type="STRING" id="756272.Plabr_2420"/>
<evidence type="ECO:0000259" key="9">
    <source>
        <dbReference type="Pfam" id="PF01895"/>
    </source>
</evidence>
<evidence type="ECO:0000256" key="3">
    <source>
        <dbReference type="ARBA" id="ARBA00011738"/>
    </source>
</evidence>
<dbReference type="InterPro" id="IPR026022">
    <property type="entry name" value="PhoU_dom"/>
</dbReference>
<evidence type="ECO:0000256" key="8">
    <source>
        <dbReference type="PIRNR" id="PIRNR003107"/>
    </source>
</evidence>
<comment type="function">
    <text evidence="7 8">Plays a role in the regulation of phosphate uptake.</text>
</comment>
<organism evidence="10 11">
    <name type="scientific">Rubinisphaera brasiliensis (strain ATCC 49424 / DSM 5305 / JCM 21570 / IAM 15109 / NBRC 103401 / IFAM 1448)</name>
    <name type="common">Planctomyces brasiliensis</name>
    <dbReference type="NCBI Taxonomy" id="756272"/>
    <lineage>
        <taxon>Bacteria</taxon>
        <taxon>Pseudomonadati</taxon>
        <taxon>Planctomycetota</taxon>
        <taxon>Planctomycetia</taxon>
        <taxon>Planctomycetales</taxon>
        <taxon>Planctomycetaceae</taxon>
        <taxon>Rubinisphaera</taxon>
    </lineage>
</organism>